<feature type="domain" description="ATP-dependent RNA helicase SUV3 C-terminal" evidence="1">
    <location>
        <begin position="19"/>
        <end position="64"/>
    </location>
</feature>
<dbReference type="Proteomes" id="UP000287872">
    <property type="component" value="Unassembled WGS sequence"/>
</dbReference>
<reference evidence="2 3" key="1">
    <citation type="submission" date="2018-11" db="EMBL/GenBank/DDBJ databases">
        <title>Genome sequencing and assembly of Clostridium tagluense strain A121.</title>
        <authorList>
            <person name="Murakami T."/>
            <person name="Segawa T."/>
            <person name="Shcherbakova V.A."/>
            <person name="Mori H."/>
            <person name="Yoshimura Y."/>
        </authorList>
    </citation>
    <scope>NUCLEOTIDE SEQUENCE [LARGE SCALE GENOMIC DNA]</scope>
    <source>
        <strain evidence="2 3">A121</strain>
    </source>
</reference>
<dbReference type="Pfam" id="PF12513">
    <property type="entry name" value="SUV3_C"/>
    <property type="match status" value="1"/>
</dbReference>
<dbReference type="InterPro" id="IPR022192">
    <property type="entry name" value="SUV3_C"/>
</dbReference>
<accession>A0A401UL96</accession>
<name>A0A401UL96_9CLOT</name>
<sequence length="66" mass="7999">MFLAKKEIISKPQCHLEDLYELELYYQKINLYYSFSKVCKLNFDEQWVYANRKKVSDDINSILKSI</sequence>
<evidence type="ECO:0000313" key="3">
    <source>
        <dbReference type="Proteomes" id="UP000287872"/>
    </source>
</evidence>
<keyword evidence="3" id="KW-1185">Reference proteome</keyword>
<comment type="caution">
    <text evidence="2">The sequence shown here is derived from an EMBL/GenBank/DDBJ whole genome shotgun (WGS) entry which is preliminary data.</text>
</comment>
<gene>
    <name evidence="2" type="ORF">Ctaglu_19590</name>
</gene>
<evidence type="ECO:0000259" key="1">
    <source>
        <dbReference type="Pfam" id="PF12513"/>
    </source>
</evidence>
<proteinExistence type="predicted"/>
<dbReference type="EMBL" id="BHYK01000009">
    <property type="protein sequence ID" value="GCD10336.1"/>
    <property type="molecule type" value="Genomic_DNA"/>
</dbReference>
<organism evidence="2 3">
    <name type="scientific">Clostridium tagluense</name>
    <dbReference type="NCBI Taxonomy" id="360422"/>
    <lineage>
        <taxon>Bacteria</taxon>
        <taxon>Bacillati</taxon>
        <taxon>Bacillota</taxon>
        <taxon>Clostridia</taxon>
        <taxon>Eubacteriales</taxon>
        <taxon>Clostridiaceae</taxon>
        <taxon>Clostridium</taxon>
    </lineage>
</organism>
<dbReference type="OrthoDB" id="9807155at2"/>
<dbReference type="RefSeq" id="WP_125000774.1">
    <property type="nucleotide sequence ID" value="NZ_BHYK01000009.1"/>
</dbReference>
<dbReference type="AlphaFoldDB" id="A0A401UL96"/>
<evidence type="ECO:0000313" key="2">
    <source>
        <dbReference type="EMBL" id="GCD10336.1"/>
    </source>
</evidence>
<protein>
    <recommendedName>
        <fullName evidence="1">ATP-dependent RNA helicase SUV3 C-terminal domain-containing protein</fullName>
    </recommendedName>
</protein>